<dbReference type="Gene3D" id="3.30.565.10">
    <property type="entry name" value="Histidine kinase-like ATPase, C-terminal domain"/>
    <property type="match status" value="1"/>
</dbReference>
<proteinExistence type="predicted"/>
<evidence type="ECO:0000259" key="2">
    <source>
        <dbReference type="Pfam" id="PF06580"/>
    </source>
</evidence>
<organism evidence="3">
    <name type="scientific">hydrothermal vent metagenome</name>
    <dbReference type="NCBI Taxonomy" id="652676"/>
    <lineage>
        <taxon>unclassified sequences</taxon>
        <taxon>metagenomes</taxon>
        <taxon>ecological metagenomes</taxon>
    </lineage>
</organism>
<dbReference type="Pfam" id="PF06580">
    <property type="entry name" value="His_kinase"/>
    <property type="match status" value="1"/>
</dbReference>
<feature type="transmembrane region" description="Helical" evidence="1">
    <location>
        <begin position="421"/>
        <end position="441"/>
    </location>
</feature>
<name>A0A3B0UVE3_9ZZZZ</name>
<accession>A0A3B0UVE3</accession>
<dbReference type="InterPro" id="IPR019734">
    <property type="entry name" value="TPR_rpt"/>
</dbReference>
<dbReference type="InterPro" id="IPR036890">
    <property type="entry name" value="HATPase_C_sf"/>
</dbReference>
<dbReference type="EMBL" id="UOES01000548">
    <property type="protein sequence ID" value="VAW29327.1"/>
    <property type="molecule type" value="Genomic_DNA"/>
</dbReference>
<dbReference type="PANTHER" id="PTHR34220">
    <property type="entry name" value="SENSOR HISTIDINE KINASE YPDA"/>
    <property type="match status" value="1"/>
</dbReference>
<gene>
    <name evidence="3" type="ORF">MNBD_BACTEROID06-541</name>
</gene>
<keyword evidence="1" id="KW-1133">Transmembrane helix</keyword>
<keyword evidence="1" id="KW-0472">Membrane</keyword>
<dbReference type="InterPro" id="IPR010559">
    <property type="entry name" value="Sig_transdc_His_kin_internal"/>
</dbReference>
<dbReference type="SMART" id="SM00028">
    <property type="entry name" value="TPR"/>
    <property type="match status" value="4"/>
</dbReference>
<feature type="transmembrane region" description="Helical" evidence="1">
    <location>
        <begin position="7"/>
        <end position="30"/>
    </location>
</feature>
<dbReference type="SUPFAM" id="SSF48452">
    <property type="entry name" value="TPR-like"/>
    <property type="match status" value="2"/>
</dbReference>
<dbReference type="PROSITE" id="PS50005">
    <property type="entry name" value="TPR"/>
    <property type="match status" value="1"/>
</dbReference>
<reference evidence="3" key="1">
    <citation type="submission" date="2018-06" db="EMBL/GenBank/DDBJ databases">
        <authorList>
            <person name="Zhirakovskaya E."/>
        </authorList>
    </citation>
    <scope>NUCLEOTIDE SEQUENCE</scope>
</reference>
<dbReference type="GO" id="GO:0000155">
    <property type="term" value="F:phosphorelay sensor kinase activity"/>
    <property type="evidence" value="ECO:0007669"/>
    <property type="project" value="InterPro"/>
</dbReference>
<dbReference type="Pfam" id="PF13424">
    <property type="entry name" value="TPR_12"/>
    <property type="match status" value="1"/>
</dbReference>
<dbReference type="GO" id="GO:0016020">
    <property type="term" value="C:membrane"/>
    <property type="evidence" value="ECO:0007669"/>
    <property type="project" value="InterPro"/>
</dbReference>
<dbReference type="SUPFAM" id="SSF55874">
    <property type="entry name" value="ATPase domain of HSP90 chaperone/DNA topoisomerase II/histidine kinase"/>
    <property type="match status" value="1"/>
</dbReference>
<dbReference type="Gene3D" id="1.25.40.10">
    <property type="entry name" value="Tetratricopeptide repeat domain"/>
    <property type="match status" value="3"/>
</dbReference>
<evidence type="ECO:0000313" key="3">
    <source>
        <dbReference type="EMBL" id="VAW29327.1"/>
    </source>
</evidence>
<dbReference type="PANTHER" id="PTHR34220:SF7">
    <property type="entry name" value="SENSOR HISTIDINE KINASE YPDA"/>
    <property type="match status" value="1"/>
</dbReference>
<dbReference type="InterPro" id="IPR050640">
    <property type="entry name" value="Bact_2-comp_sensor_kinase"/>
</dbReference>
<sequence>MLFNHFGILGAFIIKLIFVIRNTLLFFFLLTCSNITLAQHIDSLKIELVKAEDDSIRSALLYAIGSLQSDNDSAISYFNEALPIEKKIKNTLQIANINYAIGLNKFRKNQLDSAIYYWEIAVNGFANSYTDKNIEEVDGLLANCHYSIGLGYYYSRNYSKSVSSIQSSLKLRLTYDDTNSIIGCYNILGIIHLAQEEHYEAEQYLDKGLYLAIEKSDTSSMVRMYVNLASIYLETKKYNKALDYSQKAYELNGGASNSANAPTKMNIGYIYMHLNQLDTSRIILREGVKIFAKSDDVRGKITSLNLLGDLYVRTEEWNNLIDVSNRCMLLYDSYNDVQEQKTTAYNLSKAYDNLGNEHLAYKNFKLYTAYKDSLFNQEKAKEVDRLEARYEFEKKEKNIAVLTEENLLKEIELAEDKKIRLIILVVVGFFTLVFALLFLVYKRKQEQRQHKLALKKMEIEQRMLRSQMNPHFIFNALNSIQSYISTNNSYQAEVFLSKFSLLVRNILENSTQEFIDLDKEIETLTLYLELEKLRFEGKFTYEIQMELSDSSVKVPPMLVQPFVENAIIHGMKGKAEGGKIDIFFKGAEDEVILCEVVDNGVGRASDRSSKSSHKSLSTTLTNDRIRFFNQEKGGRFNITIIDLQDEEGKPQGTKVELLIPVSF</sequence>
<feature type="domain" description="Signal transduction histidine kinase internal region" evidence="2">
    <location>
        <begin position="460"/>
        <end position="539"/>
    </location>
</feature>
<keyword evidence="1" id="KW-0812">Transmembrane</keyword>
<protein>
    <recommendedName>
        <fullName evidence="2">Signal transduction histidine kinase internal region domain-containing protein</fullName>
    </recommendedName>
</protein>
<dbReference type="AlphaFoldDB" id="A0A3B0UVE3"/>
<evidence type="ECO:0000256" key="1">
    <source>
        <dbReference type="SAM" id="Phobius"/>
    </source>
</evidence>
<dbReference type="InterPro" id="IPR011990">
    <property type="entry name" value="TPR-like_helical_dom_sf"/>
</dbReference>